<proteinExistence type="predicted"/>
<reference evidence="1" key="1">
    <citation type="submission" date="2020-09" db="EMBL/GenBank/DDBJ databases">
        <authorList>
            <person name="Kikuchi T."/>
        </authorList>
    </citation>
    <scope>NUCLEOTIDE SEQUENCE</scope>
    <source>
        <strain evidence="1">SH1</strain>
    </source>
</reference>
<dbReference type="EMBL" id="CAJFDH010000003">
    <property type="protein sequence ID" value="CAD5217737.1"/>
    <property type="molecule type" value="Genomic_DNA"/>
</dbReference>
<sequence>MRIFANQLSAELWLSVIEYLDIWEDAISLAMVDKCFYKLVNQDFKQICYDHVIYRLKGETWAEAFADFATRTIRMMFVDSFFHQEQAVCCPFTGKMAIKYDNGYVVLTNLDFGRKEFTIIDFTSYTNQITHVNMINRGTELLIRTPTFVLVYDMYSMKVIQQHDMIATSKGLQDMIATSKGLHGQMLNYQIIKNGSVFDLYTRKEFKIDAQTPKGYISYISVYDKSKYIAVHTKDNFLVIINSKTNEKHQVCEWTAGMKVYVINENDSVFVLGDYYDAADKIGLRIYSIKKQKIVFEEPNVRYWQLYNFNTLFQRSEKKFLTYNKTHDCWIKTKYDTNLLLCYRYGYFSDFGFLPSPTYKIAESQRYTADDELIRFTFFRFKKDSIRVRRFSAEIEERIAWDIEEEEQKTDKYQVKKLMNLKFPVLKENSTDFYNWFVKLHIANDCVPLIDAKTNVTQYYNFYLLKPN</sequence>
<dbReference type="AlphaFoldDB" id="A0A811KQ04"/>
<dbReference type="EMBL" id="CAJFCW020000003">
    <property type="protein sequence ID" value="CAG9108393.1"/>
    <property type="molecule type" value="Genomic_DNA"/>
</dbReference>
<gene>
    <name evidence="1" type="ORF">BOKJ2_LOCUS7242</name>
</gene>
<name>A0A811KQ04_9BILA</name>
<dbReference type="InterPro" id="IPR011047">
    <property type="entry name" value="Quinoprotein_ADH-like_sf"/>
</dbReference>
<evidence type="ECO:0000313" key="2">
    <source>
        <dbReference type="Proteomes" id="UP000614601"/>
    </source>
</evidence>
<comment type="caution">
    <text evidence="1">The sequence shown here is derived from an EMBL/GenBank/DDBJ whole genome shotgun (WGS) entry which is preliminary data.</text>
</comment>
<dbReference type="Proteomes" id="UP000614601">
    <property type="component" value="Unassembled WGS sequence"/>
</dbReference>
<keyword evidence="2" id="KW-1185">Reference proteome</keyword>
<protein>
    <recommendedName>
        <fullName evidence="3">F-box domain-containing protein</fullName>
    </recommendedName>
</protein>
<accession>A0A811KQ04</accession>
<dbReference type="SUPFAM" id="SSF50998">
    <property type="entry name" value="Quinoprotein alcohol dehydrogenase-like"/>
    <property type="match status" value="1"/>
</dbReference>
<dbReference type="Proteomes" id="UP000783686">
    <property type="component" value="Unassembled WGS sequence"/>
</dbReference>
<organism evidence="1 2">
    <name type="scientific">Bursaphelenchus okinawaensis</name>
    <dbReference type="NCBI Taxonomy" id="465554"/>
    <lineage>
        <taxon>Eukaryota</taxon>
        <taxon>Metazoa</taxon>
        <taxon>Ecdysozoa</taxon>
        <taxon>Nematoda</taxon>
        <taxon>Chromadorea</taxon>
        <taxon>Rhabditida</taxon>
        <taxon>Tylenchina</taxon>
        <taxon>Tylenchomorpha</taxon>
        <taxon>Aphelenchoidea</taxon>
        <taxon>Aphelenchoididae</taxon>
        <taxon>Bursaphelenchus</taxon>
    </lineage>
</organism>
<evidence type="ECO:0008006" key="3">
    <source>
        <dbReference type="Google" id="ProtNLM"/>
    </source>
</evidence>
<evidence type="ECO:0000313" key="1">
    <source>
        <dbReference type="EMBL" id="CAD5217737.1"/>
    </source>
</evidence>